<evidence type="ECO:0000313" key="13">
    <source>
        <dbReference type="EMBL" id="KTB11109.1"/>
    </source>
</evidence>
<keyword evidence="9" id="KW-0811">Translocation</keyword>
<keyword evidence="11" id="KW-0472">Membrane</keyword>
<evidence type="ECO:0000256" key="12">
    <source>
        <dbReference type="SAM" id="MobiDB-lite"/>
    </source>
</evidence>
<dbReference type="Gene3D" id="3.40.50.450">
    <property type="match status" value="1"/>
</dbReference>
<dbReference type="VEuPathDB" id="FungiDB:B1J91_J05038g"/>
<dbReference type="PANTHER" id="PTHR12358">
    <property type="entry name" value="SPHINGOSINE KINASE"/>
    <property type="match status" value="1"/>
</dbReference>
<dbReference type="PANTHER" id="PTHR12358:SF101">
    <property type="entry name" value="MITOCHONDRIAL IMPORT INNER MEMBRANE TRANSLOCASE SUBUNIT TIM54"/>
    <property type="match status" value="1"/>
</dbReference>
<evidence type="ECO:0000256" key="7">
    <source>
        <dbReference type="ARBA" id="ARBA00022927"/>
    </source>
</evidence>
<comment type="subcellular location">
    <subcellularLocation>
        <location evidence="1">Mitochondrion inner membrane</location>
        <topology evidence="1">Single-pass membrane protein</topology>
    </subcellularLocation>
</comment>
<dbReference type="VEuPathDB" id="FungiDB:GVI51_J04873"/>
<keyword evidence="6" id="KW-0999">Mitochondrion inner membrane</keyword>
<dbReference type="VEuPathDB" id="FungiDB:B1J91_J05016g"/>
<dbReference type="GO" id="GO:0042721">
    <property type="term" value="C:TIM22 mitochondrial import inner membrane insertion complex"/>
    <property type="evidence" value="ECO:0007669"/>
    <property type="project" value="EnsemblFungi"/>
</dbReference>
<comment type="caution">
    <text evidence="13">The sequence shown here is derived from an EMBL/GenBank/DDBJ whole genome shotgun (WGS) entry which is preliminary data.</text>
</comment>
<dbReference type="AlphaFoldDB" id="A0A0W0DH18"/>
<evidence type="ECO:0000256" key="6">
    <source>
        <dbReference type="ARBA" id="ARBA00022792"/>
    </source>
</evidence>
<evidence type="ECO:0000256" key="9">
    <source>
        <dbReference type="ARBA" id="ARBA00023010"/>
    </source>
</evidence>
<evidence type="ECO:0000256" key="1">
    <source>
        <dbReference type="ARBA" id="ARBA00004434"/>
    </source>
</evidence>
<name>A0A0W0DH18_CANGB</name>
<evidence type="ECO:0000256" key="8">
    <source>
        <dbReference type="ARBA" id="ARBA00022989"/>
    </source>
</evidence>
<dbReference type="Proteomes" id="UP000054886">
    <property type="component" value="Unassembled WGS sequence"/>
</dbReference>
<reference evidence="13 14" key="1">
    <citation type="submission" date="2015-10" db="EMBL/GenBank/DDBJ databases">
        <title>Draft genomes sequences of Candida glabrata isolates 1A, 1B, 2A, 2B, 3A and 3B.</title>
        <authorList>
            <person name="Haavelsrud O.E."/>
            <person name="Gaustad P."/>
        </authorList>
    </citation>
    <scope>NUCLEOTIDE SEQUENCE [LARGE SCALE GENOMIC DNA]</scope>
    <source>
        <strain evidence="13">910700640</strain>
    </source>
</reference>
<evidence type="ECO:0000313" key="14">
    <source>
        <dbReference type="Proteomes" id="UP000054886"/>
    </source>
</evidence>
<protein>
    <recommendedName>
        <fullName evidence="3">Mitochondrial import inner membrane translocase subunit TIM54</fullName>
    </recommendedName>
</protein>
<dbReference type="GO" id="GO:0014074">
    <property type="term" value="P:response to purine-containing compound"/>
    <property type="evidence" value="ECO:0007669"/>
    <property type="project" value="EnsemblFungi"/>
</dbReference>
<dbReference type="GO" id="GO:0008320">
    <property type="term" value="F:protein transmembrane transporter activity"/>
    <property type="evidence" value="ECO:0007669"/>
    <property type="project" value="EnsemblFungi"/>
</dbReference>
<evidence type="ECO:0000256" key="4">
    <source>
        <dbReference type="ARBA" id="ARBA00022448"/>
    </source>
</evidence>
<evidence type="ECO:0000256" key="3">
    <source>
        <dbReference type="ARBA" id="ARBA00020796"/>
    </source>
</evidence>
<organism evidence="13 14">
    <name type="scientific">Candida glabrata</name>
    <name type="common">Yeast</name>
    <name type="synonym">Torulopsis glabrata</name>
    <dbReference type="NCBI Taxonomy" id="5478"/>
    <lineage>
        <taxon>Eukaryota</taxon>
        <taxon>Fungi</taxon>
        <taxon>Dikarya</taxon>
        <taxon>Ascomycota</taxon>
        <taxon>Saccharomycotina</taxon>
        <taxon>Saccharomycetes</taxon>
        <taxon>Saccharomycetales</taxon>
        <taxon>Saccharomycetaceae</taxon>
        <taxon>Nakaseomyces</taxon>
    </lineage>
</organism>
<dbReference type="SUPFAM" id="SSF102405">
    <property type="entry name" value="MCP/YpsA-like"/>
    <property type="match status" value="1"/>
</dbReference>
<evidence type="ECO:0000256" key="2">
    <source>
        <dbReference type="ARBA" id="ARBA00006355"/>
    </source>
</evidence>
<dbReference type="InterPro" id="IPR050187">
    <property type="entry name" value="Lipid_Phosphate_FormReg"/>
</dbReference>
<dbReference type="InterPro" id="IPR021056">
    <property type="entry name" value="Mt_import_IM_translocase_Tim54"/>
</dbReference>
<gene>
    <name evidence="13" type="ORF">AO440_002981</name>
</gene>
<dbReference type="VEuPathDB" id="FungiDB:GVI51_J04851"/>
<feature type="region of interest" description="Disordered" evidence="12">
    <location>
        <begin position="339"/>
        <end position="367"/>
    </location>
</feature>
<feature type="region of interest" description="Disordered" evidence="12">
    <location>
        <begin position="73"/>
        <end position="100"/>
    </location>
</feature>
<dbReference type="Pfam" id="PF11711">
    <property type="entry name" value="Tim54"/>
    <property type="match status" value="1"/>
</dbReference>
<dbReference type="VEuPathDB" id="FungiDB:GWK60_J04851"/>
<evidence type="ECO:0000256" key="11">
    <source>
        <dbReference type="ARBA" id="ARBA00023136"/>
    </source>
</evidence>
<keyword evidence="8" id="KW-1133">Transmembrane helix</keyword>
<feature type="compositionally biased region" description="Basic and acidic residues" evidence="12">
    <location>
        <begin position="342"/>
        <end position="353"/>
    </location>
</feature>
<sequence length="520" mass="58183">MKSVCVYCGSASGDKSFVAAAEELGALIHARRWSLVYGGGTTGLMGGVARGAMGPSKDGSVHGIIPDALVAKERSDGGGAGQEQEDGQEEYSEPVNGTTVVSSDYGETTRQIISRYCDEVKPLSLQHCDVNKSPRKITVFIAPPPNDYLETSLKIWRRYIKPVLYYAGLDYEVIEEDRQGIIRSEVASRIRQLRRELLEAGNEQQGNSGDSLLSIFKKPHAKDPEEEQKFDPEQARQFKADFDFRNVMGIYTKVPKLDTIVQTDSLVADPVLAGGVVCVGRGAYKEYITGLHEGLLGPLDPPEETTQEVEMGSKLKPMNDGDNVETTVETAVETMVEATLESADKVEVEGKDTENEEGKDEPDEEKSRVLKPYLLRTAFHDTPIPPEVEPVLEKDALLKDPKTNVPSLLHQPVLVIPVPNLIGFLTIPERIYRFYQRRFFVDEVCREASNLVKQEHIVKYEPDKHINLALEEESDWPKQWVKTGIEKNSEWTQELVQDQRVVSKMHVFELPKHTTKDTKE</sequence>
<dbReference type="GO" id="GO:0045039">
    <property type="term" value="P:protein insertion into mitochondrial inner membrane"/>
    <property type="evidence" value="ECO:0007669"/>
    <property type="project" value="EnsemblFungi"/>
</dbReference>
<evidence type="ECO:0000256" key="10">
    <source>
        <dbReference type="ARBA" id="ARBA00023128"/>
    </source>
</evidence>
<feature type="compositionally biased region" description="Acidic residues" evidence="12">
    <location>
        <begin position="354"/>
        <end position="364"/>
    </location>
</feature>
<proteinExistence type="inferred from homology"/>
<keyword evidence="4" id="KW-0813">Transport</keyword>
<evidence type="ECO:0000256" key="5">
    <source>
        <dbReference type="ARBA" id="ARBA00022692"/>
    </source>
</evidence>
<keyword evidence="10" id="KW-0496">Mitochondrion</keyword>
<dbReference type="VEuPathDB" id="FungiDB:CAGL0J05038g"/>
<comment type="similarity">
    <text evidence="2">Belongs to the TIM54 family.</text>
</comment>
<keyword evidence="5" id="KW-0812">Transmembrane</keyword>
<dbReference type="VEuPathDB" id="FungiDB:CAGL0J05016g"/>
<keyword evidence="7" id="KW-0653">Protein transport</keyword>
<feature type="compositionally biased region" description="Acidic residues" evidence="12">
    <location>
        <begin position="83"/>
        <end position="92"/>
    </location>
</feature>
<dbReference type="VEuPathDB" id="FungiDB:GWK60_J04829"/>
<accession>A0A0W0DH18</accession>
<dbReference type="EMBL" id="LLZZ01000043">
    <property type="protein sequence ID" value="KTB11109.1"/>
    <property type="molecule type" value="Genomic_DNA"/>
</dbReference>